<evidence type="ECO:0000313" key="3">
    <source>
        <dbReference type="EMBL" id="KXZ58129.1"/>
    </source>
</evidence>
<organism evidence="3 4">
    <name type="scientific">Brevibacterium ravenspurgense</name>
    <dbReference type="NCBI Taxonomy" id="479117"/>
    <lineage>
        <taxon>Bacteria</taxon>
        <taxon>Bacillati</taxon>
        <taxon>Actinomycetota</taxon>
        <taxon>Actinomycetes</taxon>
        <taxon>Micrococcales</taxon>
        <taxon>Brevibacteriaceae</taxon>
        <taxon>Brevibacterium</taxon>
    </lineage>
</organism>
<name>A0A150H7Q8_9MICO</name>
<gene>
    <name evidence="3" type="ORF">Bravens_01166</name>
</gene>
<evidence type="ECO:0000259" key="2">
    <source>
        <dbReference type="Pfam" id="PF03795"/>
    </source>
</evidence>
<dbReference type="Proteomes" id="UP000243589">
    <property type="component" value="Unassembled WGS sequence"/>
</dbReference>
<dbReference type="InterPro" id="IPR051807">
    <property type="entry name" value="Sec-metab_biosynth-assoc"/>
</dbReference>
<dbReference type="PANTHER" id="PTHR33606:SF3">
    <property type="entry name" value="PROTEIN YCII"/>
    <property type="match status" value="1"/>
</dbReference>
<dbReference type="RefSeq" id="WP_062021245.1">
    <property type="nucleotide sequence ID" value="NZ_LQQC01000010.1"/>
</dbReference>
<sequence>MAFYAVTYRYSDDEQTRLEVRPTHREWLAKLADAGMLMASGPLANVQQPGALLIFQADDKANVEDLLTNDPFAEARVITETTIDEWDIVIGGFGQAR</sequence>
<evidence type="ECO:0000313" key="4">
    <source>
        <dbReference type="Proteomes" id="UP000243589"/>
    </source>
</evidence>
<feature type="domain" description="YCII-related" evidence="2">
    <location>
        <begin position="3"/>
        <end position="86"/>
    </location>
</feature>
<reference evidence="3 4" key="1">
    <citation type="submission" date="2016-01" db="EMBL/GenBank/DDBJ databases">
        <title>Use of Whole Genome Sequencing to ascertain that Brevibacterium massiliense (Roux, Raoult 2009) is a later heterotypic synonym of Brevibacterium ravenspurgense (Mages 2008).</title>
        <authorList>
            <person name="Bernier A.-M."/>
            <person name="Burdz T."/>
            <person name="Huynh C."/>
            <person name="Pachecho A.L."/>
            <person name="Wiebe D."/>
            <person name="Bonner C."/>
            <person name="Bernard K."/>
        </authorList>
    </citation>
    <scope>NUCLEOTIDE SEQUENCE [LARGE SCALE GENOMIC DNA]</scope>
    <source>
        <strain evidence="3 4">CCUG56047</strain>
    </source>
</reference>
<comment type="similarity">
    <text evidence="1">Belongs to the YciI family.</text>
</comment>
<dbReference type="SUPFAM" id="SSF54909">
    <property type="entry name" value="Dimeric alpha+beta barrel"/>
    <property type="match status" value="1"/>
</dbReference>
<keyword evidence="4" id="KW-1185">Reference proteome</keyword>
<accession>A0A150H7Q8</accession>
<dbReference type="InterPro" id="IPR011008">
    <property type="entry name" value="Dimeric_a/b-barrel"/>
</dbReference>
<dbReference type="AlphaFoldDB" id="A0A150H7Q8"/>
<evidence type="ECO:0000256" key="1">
    <source>
        <dbReference type="ARBA" id="ARBA00007689"/>
    </source>
</evidence>
<comment type="caution">
    <text evidence="3">The sequence shown here is derived from an EMBL/GenBank/DDBJ whole genome shotgun (WGS) entry which is preliminary data.</text>
</comment>
<dbReference type="Gene3D" id="3.30.70.1060">
    <property type="entry name" value="Dimeric alpha+beta barrel"/>
    <property type="match status" value="1"/>
</dbReference>
<dbReference type="InterPro" id="IPR005545">
    <property type="entry name" value="YCII"/>
</dbReference>
<proteinExistence type="inferred from homology"/>
<dbReference type="PANTHER" id="PTHR33606">
    <property type="entry name" value="PROTEIN YCII"/>
    <property type="match status" value="1"/>
</dbReference>
<protein>
    <submittedName>
        <fullName evidence="3">YciI-like protein</fullName>
    </submittedName>
</protein>
<dbReference type="EMBL" id="LQQC01000010">
    <property type="protein sequence ID" value="KXZ58129.1"/>
    <property type="molecule type" value="Genomic_DNA"/>
</dbReference>
<dbReference type="Pfam" id="PF03795">
    <property type="entry name" value="YCII"/>
    <property type="match status" value="1"/>
</dbReference>
<dbReference type="PATRIC" id="fig|479117.4.peg.1162"/>